<evidence type="ECO:0000256" key="5">
    <source>
        <dbReference type="ARBA" id="ARBA00022801"/>
    </source>
</evidence>
<evidence type="ECO:0000256" key="3">
    <source>
        <dbReference type="ARBA" id="ARBA00022723"/>
    </source>
</evidence>
<gene>
    <name evidence="10" type="ORF">KHA94_04460</name>
</gene>
<dbReference type="Pfam" id="PF00413">
    <property type="entry name" value="Peptidase_M10"/>
    <property type="match status" value="1"/>
</dbReference>
<keyword evidence="2" id="KW-0645">Protease</keyword>
<comment type="cofactor">
    <cofactor evidence="1">
        <name>Zn(2+)</name>
        <dbReference type="ChEBI" id="CHEBI:29105"/>
    </cofactor>
</comment>
<dbReference type="RefSeq" id="WP_213100904.1">
    <property type="nucleotide sequence ID" value="NZ_JAGYPM010000001.1"/>
</dbReference>
<dbReference type="PRINTS" id="PR00138">
    <property type="entry name" value="MATRIXIN"/>
</dbReference>
<dbReference type="PANTHER" id="PTHR10201:SF323">
    <property type="entry name" value="MATRIX METALLOPROTEINASE-21"/>
    <property type="match status" value="1"/>
</dbReference>
<keyword evidence="5 10" id="KW-0378">Hydrolase</keyword>
<accession>A0ABS5NNR1</accession>
<keyword evidence="3" id="KW-0479">Metal-binding</keyword>
<dbReference type="EC" id="3.4.24.-" evidence="10"/>
<dbReference type="InterPro" id="IPR006026">
    <property type="entry name" value="Peptidase_Metallo"/>
</dbReference>
<dbReference type="Proteomes" id="UP000681027">
    <property type="component" value="Unassembled WGS sequence"/>
</dbReference>
<evidence type="ECO:0000313" key="10">
    <source>
        <dbReference type="EMBL" id="MBS4189472.1"/>
    </source>
</evidence>
<keyword evidence="4" id="KW-0732">Signal</keyword>
<dbReference type="PROSITE" id="PS00546">
    <property type="entry name" value="CYSTEINE_SWITCH"/>
    <property type="match status" value="1"/>
</dbReference>
<dbReference type="InterPro" id="IPR002477">
    <property type="entry name" value="Peptidoglycan-bd-like"/>
</dbReference>
<name>A0ABS5NNR1_9BACI</name>
<evidence type="ECO:0000256" key="1">
    <source>
        <dbReference type="ARBA" id="ARBA00001947"/>
    </source>
</evidence>
<proteinExistence type="predicted"/>
<reference evidence="10 11" key="1">
    <citation type="submission" date="2021-05" db="EMBL/GenBank/DDBJ databases">
        <title>Novel Bacillus species.</title>
        <authorList>
            <person name="Liu G."/>
        </authorList>
    </citation>
    <scope>NUCLEOTIDE SEQUENCE [LARGE SCALE GENOMIC DNA]</scope>
    <source>
        <strain evidence="10 11">FJAT-49705</strain>
    </source>
</reference>
<comment type="caution">
    <text evidence="10">The sequence shown here is derived from an EMBL/GenBank/DDBJ whole genome shotgun (WGS) entry which is preliminary data.</text>
</comment>
<sequence>MKEKMSMEVKTDKSEKKQDLKYVQEYLCRYGYLKEESFKPGILDDETSIALTKYQEFNGLRDTGVFNEETRNHMRQPRCGVPDILPTQLPTRNEVYFSTTCRWKRDVIRFAIFSDDALRSQAVRNAFRTWGKLIPLTFREVSENPDVVISWVREADDPEHALLGESIAHSDFPPGCSILVNELPLPIHFKEEVDWSPNGNIDVETVALHEIGHTLGLKHSDDDTVMAQSYGGIRRTLTLDDIYGIETLYPRILRRGDMNHENDGEFVGEIAMIRRPTPTRLHVITAVKTEGGTLKLISWNFGSDGFVSKIHDSGSLAGVASYIDMAKGERIVTSCRNGSGNLFLISWDVDDAGNITRAGDSGSQAGSASKIKIVALSDTLFVTGCRAGNGDLLLISWKINSDGSLTRKKESRAGTVSEISLIKGFQSNHVITSVRDGNGNLKIIVWNVDGSTGEISQLGHAEAGEAKMIRAVRSSSGNIVTSLRDGNGNLKLIAWTISPDGKKLTRLNDSGYQASEINDNALMSRPNGIVISAVKTEDGILKLIAWKLESNGITRAGSSAEQAGTASLITICQEAFIDYAPIVTAVRDGNDNIKLISWDDLF</sequence>
<evidence type="ECO:0000256" key="8">
    <source>
        <dbReference type="ARBA" id="ARBA00023145"/>
    </source>
</evidence>
<evidence type="ECO:0000313" key="11">
    <source>
        <dbReference type="Proteomes" id="UP000681027"/>
    </source>
</evidence>
<dbReference type="Pfam" id="PF01471">
    <property type="entry name" value="PG_binding_1"/>
    <property type="match status" value="1"/>
</dbReference>
<keyword evidence="7 10" id="KW-0482">Metalloprotease</keyword>
<evidence type="ECO:0000259" key="9">
    <source>
        <dbReference type="SMART" id="SM00235"/>
    </source>
</evidence>
<dbReference type="Gene3D" id="3.40.390.10">
    <property type="entry name" value="Collagenase (Catalytic Domain)"/>
    <property type="match status" value="1"/>
</dbReference>
<dbReference type="GO" id="GO:0008237">
    <property type="term" value="F:metallopeptidase activity"/>
    <property type="evidence" value="ECO:0007669"/>
    <property type="project" value="UniProtKB-KW"/>
</dbReference>
<dbReference type="EMBL" id="JAGYPM010000001">
    <property type="protein sequence ID" value="MBS4189472.1"/>
    <property type="molecule type" value="Genomic_DNA"/>
</dbReference>
<dbReference type="InterPro" id="IPR021190">
    <property type="entry name" value="Pept_M10A"/>
</dbReference>
<dbReference type="SUPFAM" id="SSF47090">
    <property type="entry name" value="PGBD-like"/>
    <property type="match status" value="1"/>
</dbReference>
<dbReference type="SMART" id="SM00235">
    <property type="entry name" value="ZnMc"/>
    <property type="match status" value="1"/>
</dbReference>
<protein>
    <submittedName>
        <fullName evidence="10">Matrixin family metalloprotease</fullName>
        <ecNumber evidence="10">3.4.24.-</ecNumber>
    </submittedName>
</protein>
<keyword evidence="8" id="KW-0865">Zymogen</keyword>
<evidence type="ECO:0000256" key="2">
    <source>
        <dbReference type="ARBA" id="ARBA00022670"/>
    </source>
</evidence>
<dbReference type="SUPFAM" id="SSF55486">
    <property type="entry name" value="Metalloproteases ('zincins'), catalytic domain"/>
    <property type="match status" value="1"/>
</dbReference>
<evidence type="ECO:0000256" key="7">
    <source>
        <dbReference type="ARBA" id="ARBA00023049"/>
    </source>
</evidence>
<evidence type="ECO:0000256" key="4">
    <source>
        <dbReference type="ARBA" id="ARBA00022729"/>
    </source>
</evidence>
<dbReference type="InterPro" id="IPR036365">
    <property type="entry name" value="PGBD-like_sf"/>
</dbReference>
<feature type="domain" description="Peptidase metallopeptidase" evidence="9">
    <location>
        <begin position="99"/>
        <end position="251"/>
    </location>
</feature>
<dbReference type="InterPro" id="IPR001818">
    <property type="entry name" value="Pept_M10_metallopeptidase"/>
</dbReference>
<keyword evidence="6" id="KW-0862">Zinc</keyword>
<dbReference type="InterPro" id="IPR024079">
    <property type="entry name" value="MetalloPept_cat_dom_sf"/>
</dbReference>
<organism evidence="10 11">
    <name type="scientific">Cytobacillus citreus</name>
    <dbReference type="NCBI Taxonomy" id="2833586"/>
    <lineage>
        <taxon>Bacteria</taxon>
        <taxon>Bacillati</taxon>
        <taxon>Bacillota</taxon>
        <taxon>Bacilli</taxon>
        <taxon>Bacillales</taxon>
        <taxon>Bacillaceae</taxon>
        <taxon>Cytobacillus</taxon>
    </lineage>
</organism>
<dbReference type="InterPro" id="IPR021158">
    <property type="entry name" value="Pept_M10A_Zn_BS"/>
</dbReference>
<keyword evidence="11" id="KW-1185">Reference proteome</keyword>
<dbReference type="SUPFAM" id="SSF69304">
    <property type="entry name" value="Tricorn protease N-terminal domain"/>
    <property type="match status" value="1"/>
</dbReference>
<dbReference type="PANTHER" id="PTHR10201">
    <property type="entry name" value="MATRIX METALLOPROTEINASE"/>
    <property type="match status" value="1"/>
</dbReference>
<evidence type="ECO:0000256" key="6">
    <source>
        <dbReference type="ARBA" id="ARBA00022833"/>
    </source>
</evidence>